<evidence type="ECO:0000313" key="3">
    <source>
        <dbReference type="EMBL" id="NNG67321.1"/>
    </source>
</evidence>
<evidence type="ECO:0000259" key="2">
    <source>
        <dbReference type="Pfam" id="PF09588"/>
    </source>
</evidence>
<proteinExistence type="predicted"/>
<dbReference type="PANTHER" id="PTHR46609:SF6">
    <property type="entry name" value="EXONUCLEASE, PHAGE-TYPE_RECB, C-TERMINAL DOMAIN-CONTAINING PROTEIN-RELATED"/>
    <property type="match status" value="1"/>
</dbReference>
<keyword evidence="1" id="KW-0378">Hydrolase</keyword>
<reference evidence="3 4" key="1">
    <citation type="submission" date="2020-04" db="EMBL/GenBank/DDBJ databases">
        <title>Draft genome sequence of Caldanaerobacter sunterraneus. strain 1523vc isolated from Griffin hot spring, Kamchatka, Russia.</title>
        <authorList>
            <person name="Toshchakov S.V."/>
            <person name="Podosokorskaya O.A."/>
            <person name="Kublanov I.V."/>
            <person name="Korzhenkov A."/>
            <person name="Patrushev M.V."/>
        </authorList>
    </citation>
    <scope>NUCLEOTIDE SEQUENCE [LARGE SCALE GENOMIC DNA]</scope>
    <source>
        <strain evidence="3 4">1523vc</strain>
    </source>
</reference>
<feature type="domain" description="YqaJ viral recombinase" evidence="2">
    <location>
        <begin position="16"/>
        <end position="149"/>
    </location>
</feature>
<name>A0A7Y2LAB2_9THEO</name>
<dbReference type="InterPro" id="IPR051703">
    <property type="entry name" value="NF-kappa-B_Signaling_Reg"/>
</dbReference>
<dbReference type="Proteomes" id="UP000529861">
    <property type="component" value="Unassembled WGS sequence"/>
</dbReference>
<comment type="caution">
    <text evidence="3">The sequence shown here is derived from an EMBL/GenBank/DDBJ whole genome shotgun (WGS) entry which is preliminary data.</text>
</comment>
<dbReference type="InterPro" id="IPR011604">
    <property type="entry name" value="PDDEXK-like_dom_sf"/>
</dbReference>
<dbReference type="EMBL" id="JABEQB010000025">
    <property type="protein sequence ID" value="NNG67321.1"/>
    <property type="molecule type" value="Genomic_DNA"/>
</dbReference>
<dbReference type="RefSeq" id="WP_170271182.1">
    <property type="nucleotide sequence ID" value="NZ_JABEQB010000025.1"/>
</dbReference>
<sequence length="309" mass="35644">MQASVLVKTKDMDKSEWLQWRKKGIGGSDVAAIAGLSRYKSPVQVWLEKTGQVEPEEPGEAAYWGQVLEEIVAKEFTARTGKKLKRRLAILQHPQYPFMIANIDRVVVGEEAGFEAKTTSEWHKDEWEEDKIPDEYILQCQHYMAVTGFSKWYIAVLIGGNKFRWKVIERDEEIIQYLIKIESDFWKLVETNTPPEMDGSQASTEALKLLYPKAEEGKAIELPLSTQDLIEEYEQICEKEKEIAEQKEAVVNKLKALLGDAEVGYVGNKRVIWKNISSARLDTKALKEEMPEVYEKYAKLTTYRRFEIK</sequence>
<dbReference type="Pfam" id="PF09588">
    <property type="entry name" value="YqaJ"/>
    <property type="match status" value="1"/>
</dbReference>
<evidence type="ECO:0000256" key="1">
    <source>
        <dbReference type="ARBA" id="ARBA00022801"/>
    </source>
</evidence>
<organism evidence="3 4">
    <name type="scientific">Caldanaerobacter subterraneus</name>
    <dbReference type="NCBI Taxonomy" id="911092"/>
    <lineage>
        <taxon>Bacteria</taxon>
        <taxon>Bacillati</taxon>
        <taxon>Bacillota</taxon>
        <taxon>Clostridia</taxon>
        <taxon>Thermoanaerobacterales</taxon>
        <taxon>Thermoanaerobacteraceae</taxon>
        <taxon>Caldanaerobacter</taxon>
    </lineage>
</organism>
<dbReference type="SUPFAM" id="SSF52980">
    <property type="entry name" value="Restriction endonuclease-like"/>
    <property type="match status" value="1"/>
</dbReference>
<dbReference type="PANTHER" id="PTHR46609">
    <property type="entry name" value="EXONUCLEASE, PHAGE-TYPE/RECB, C-TERMINAL DOMAIN-CONTAINING PROTEIN"/>
    <property type="match status" value="1"/>
</dbReference>
<accession>A0A7Y2LAB2</accession>
<dbReference type="InterPro" id="IPR011335">
    <property type="entry name" value="Restrct_endonuc-II-like"/>
</dbReference>
<dbReference type="AlphaFoldDB" id="A0A7Y2LAB2"/>
<dbReference type="Gene3D" id="3.90.320.10">
    <property type="match status" value="1"/>
</dbReference>
<protein>
    <recommendedName>
        <fullName evidence="2">YqaJ viral recombinase domain-containing protein</fullName>
    </recommendedName>
</protein>
<dbReference type="GO" id="GO:0016787">
    <property type="term" value="F:hydrolase activity"/>
    <property type="evidence" value="ECO:0007669"/>
    <property type="project" value="UniProtKB-KW"/>
</dbReference>
<gene>
    <name evidence="3" type="ORF">HKI81_08825</name>
</gene>
<evidence type="ECO:0000313" key="4">
    <source>
        <dbReference type="Proteomes" id="UP000529861"/>
    </source>
</evidence>
<dbReference type="InterPro" id="IPR017482">
    <property type="entry name" value="Lambda-type_endonuclease"/>
</dbReference>
<dbReference type="NCBIfam" id="TIGR03033">
    <property type="entry name" value="phage_rel_nuc"/>
    <property type="match status" value="1"/>
</dbReference>
<dbReference type="InterPro" id="IPR019080">
    <property type="entry name" value="YqaJ_viral_recombinase"/>
</dbReference>